<dbReference type="InterPro" id="IPR000719">
    <property type="entry name" value="Prot_kinase_dom"/>
</dbReference>
<dbReference type="InterPro" id="IPR050122">
    <property type="entry name" value="RTK"/>
</dbReference>
<dbReference type="Gene3D" id="3.30.200.20">
    <property type="entry name" value="Phosphorylase Kinase, domain 1"/>
    <property type="match status" value="1"/>
</dbReference>
<accession>A0AAD8DKU2</accession>
<dbReference type="CDD" id="cd00112">
    <property type="entry name" value="LDLa"/>
    <property type="match status" value="1"/>
</dbReference>
<keyword evidence="13" id="KW-1015">Disulfide bond</keyword>
<evidence type="ECO:0000256" key="8">
    <source>
        <dbReference type="ARBA" id="ARBA00022777"/>
    </source>
</evidence>
<dbReference type="InterPro" id="IPR023415">
    <property type="entry name" value="LDLR_class-A_CS"/>
</dbReference>
<dbReference type="Pfam" id="PF00057">
    <property type="entry name" value="Ldl_recept_a"/>
    <property type="match status" value="1"/>
</dbReference>
<keyword evidence="4" id="KW-0808">Transferase</keyword>
<dbReference type="Gene3D" id="4.10.400.10">
    <property type="entry name" value="Low-density Lipoprotein Receptor"/>
    <property type="match status" value="1"/>
</dbReference>
<dbReference type="PANTHER" id="PTHR24416">
    <property type="entry name" value="TYROSINE-PROTEIN KINASE RECEPTOR"/>
    <property type="match status" value="1"/>
</dbReference>
<dbReference type="InterPro" id="IPR036055">
    <property type="entry name" value="LDL_receptor-like_sf"/>
</dbReference>
<dbReference type="SUPFAM" id="SSF56112">
    <property type="entry name" value="Protein kinase-like (PK-like)"/>
    <property type="match status" value="3"/>
</dbReference>
<comment type="caution">
    <text evidence="17">Lacks conserved residue(s) required for the propagation of feature annotation.</text>
</comment>
<feature type="domain" description="MAM" evidence="24">
    <location>
        <begin position="148"/>
        <end position="329"/>
    </location>
</feature>
<dbReference type="FunFam" id="2.60.120.200:FF:000193">
    <property type="entry name" value="Tyrosine-protein kinase receptor"/>
    <property type="match status" value="1"/>
</dbReference>
<evidence type="ECO:0000256" key="7">
    <source>
        <dbReference type="ARBA" id="ARBA00022741"/>
    </source>
</evidence>
<evidence type="ECO:0000256" key="12">
    <source>
        <dbReference type="ARBA" id="ARBA00023137"/>
    </source>
</evidence>
<feature type="transmembrane region" description="Helical" evidence="21">
    <location>
        <begin position="979"/>
        <end position="1004"/>
    </location>
</feature>
<evidence type="ECO:0000256" key="20">
    <source>
        <dbReference type="SAM" id="MobiDB-lite"/>
    </source>
</evidence>
<comment type="caution">
    <text evidence="25">The sequence shown here is derived from an EMBL/GenBank/DDBJ whole genome shotgun (WGS) entry which is preliminary data.</text>
</comment>
<evidence type="ECO:0000256" key="18">
    <source>
        <dbReference type="PROSITE-ProRule" id="PRU10141"/>
    </source>
</evidence>
<dbReference type="GO" id="GO:0007169">
    <property type="term" value="P:cell surface receptor protein tyrosine kinase signaling pathway"/>
    <property type="evidence" value="ECO:0007669"/>
    <property type="project" value="TreeGrafter"/>
</dbReference>
<keyword evidence="14" id="KW-0675">Receptor</keyword>
<evidence type="ECO:0000256" key="1">
    <source>
        <dbReference type="ARBA" id="ARBA00004251"/>
    </source>
</evidence>
<feature type="compositionally biased region" description="Polar residues" evidence="20">
    <location>
        <begin position="1598"/>
        <end position="1609"/>
    </location>
</feature>
<name>A0AAD8DKU2_MYTSE</name>
<evidence type="ECO:0000256" key="11">
    <source>
        <dbReference type="ARBA" id="ARBA00023136"/>
    </source>
</evidence>
<evidence type="ECO:0000256" key="21">
    <source>
        <dbReference type="SAM" id="Phobius"/>
    </source>
</evidence>
<feature type="region of interest" description="Disordered" evidence="20">
    <location>
        <begin position="1500"/>
        <end position="1557"/>
    </location>
</feature>
<evidence type="ECO:0000256" key="5">
    <source>
        <dbReference type="ARBA" id="ARBA00022692"/>
    </source>
</evidence>
<evidence type="ECO:0000256" key="4">
    <source>
        <dbReference type="ARBA" id="ARBA00022679"/>
    </source>
</evidence>
<dbReference type="EC" id="2.7.10.1" evidence="2"/>
<evidence type="ECO:0000256" key="17">
    <source>
        <dbReference type="PROSITE-ProRule" id="PRU00124"/>
    </source>
</evidence>
<evidence type="ECO:0000259" key="24">
    <source>
        <dbReference type="PROSITE" id="PS50060"/>
    </source>
</evidence>
<sequence>MAFGKLLSVLVVVAIVLGDHEVEKENKAKKAVAAETQQKYRSANPGKEKGSFHKLTTLMNRTEDRRPNRRMNKSSVEALQALKNKLSGNTSNNNGMMNDNEGAIAINQKLIPDNDTFSLTDKMKILRPYGPMYEAVNKNSFISKATGVYCNFEKHGPENPVNMCMWQWNSTVSSHGLGFKVVTAADVVAMNQSTRGLKFSGPSTDADRNEGGHFLYLAVDPTMENMVIKSPPFRGLWEFCQLEANLHQSRMQNASIKLVSEATMTEVQWIAGEITGNNFDVWQPWRVMIGKVLQEVRIIIEITRPNYVSLSQPLPHIAIDNIRMMDCGPEPPVYGGKCVPGQLKCKIMNNDSCIKLQQVCDLVKDCDDGSDETRNCDKMPYGSYCNFEQDACGFENVPQPILRWSRHNGPTPTDKTGPDNDHTCGDQQPHPTMMVPLLYPAHLNQTCVGYYFFVNMNVTGPNQKKADFASTAVMRTVIFNPPPKVHGNITSRYYNCCMIRFYYTQYGRNFGSLSVNVVELTKRGNITTSVWFSTKDMGQPWYRASIFLPNVTRRYFLEFKTRMGMRIYSDSAIDDFSMAPECFGLNMDPKELGDYNYYDPSFEEQTTPHPAFADRPFYRFTTCGATGRFGPNQTMCDVAYNNTPVSVSVIQSPPYQGIQLWEVPAEGLYTLIATGASGGLGSAWAGVSHAASVRALVELHKSERVYILVGQQGHNACKKTLSAQESNPECSRRQSNDTAGQVFTSKTHEVRSMQVNDGGGGGGGGTFVFLLDKDGQAFPLLVAGGGGGISVGSFRDDGSQHARPLTNATPESGYMYGQPGKTSGAGGGWLARSGPTTPGFELVRGAALHEGGAGGAACAGQAHGGFGGGGGGCLRGGGGGGWLGGNTNENGGAHGGGGWSYVSATRAVRDYSDAAVAPRTGPGELLIFPAIHDCDCDYRCVALNEYRSEVKCYCPATWTTDAHDPTKCILEDAWPRTPWVVIIVLSVAVFVCALAVLCVCLYLYNTYQRKKEAEQQQKRLLEQDVQLQRLRSAPGGNDNLTMAFNPHYGSESILPQGIDVRGLPQVSRESLKLVKALGQGAFGEVYQGLYRHRTGDTVEMPVAVKTLPELSTGQAESDFLMEAAIMAKFSHPNIVHLIGVCFDRHPRFIVLELLAGGDLKNFLRESRPKPERASALTMKDLLLSSIDICKGCRYLESKRFIHSALTMKDLLLSSIDICKGCRYLESKRFIHSALTMKDLLLSSIDICKGCRYLESKRFIHSALTMKDLLLSSIDICKGCRYLESKRFIHRDIAARNCLLTSRGPGRVVKIADFGMARDIYRSDYYKKGGKAMLPIKWMPPEAYIDGVFTIKTDVWSFGVLLWEVFSLGVMPYTGCANREVMEMVSGGGRLEKPYGESLYSFLHFWPTSSAGREVFSLGVMPYTGCANREVMEMVSGGGRLEKPYGCPQEVYRLMCECWNPTPSERPSFAHMYERMQRFVQDPAIVSAPLPIVRSLLPPHTEVPTNANGPQRAPACDYLVPMSPQDHPPPTNSPTEPLVPHSKSQTVVQDQPETEDSQYPPLLKASQEYGNIPTASRTGASAARRDVCATSGVETRTTTKFLPSNSTDRLLSSVEGPSLDEISSECDDKPVIWETSFTEPPRLATPRQSIDNGPAVEKLISITPTSPKPPENALTKAIETNVIDKTNHKNALMPERKTAPIASPDPPRINAWAKDSVKYTPKPKPLCLDAAQLEQNLNALKKNSGSVNLTTMNILPPYINVVTPNKLSDTNTKPIQIDPKKAVIDDLPKEAEPKEEKGKLKQSNSAASLLNGPMTDVPYADSDNASSSSSSNPASKKYDDRNIVNKQGSNGEFVGDSEISC</sequence>
<keyword evidence="19" id="KW-0175">Coiled coil</keyword>
<evidence type="ECO:0000256" key="15">
    <source>
        <dbReference type="ARBA" id="ARBA00023180"/>
    </source>
</evidence>
<comment type="catalytic activity">
    <reaction evidence="16">
        <text>L-tyrosyl-[protein] + ATP = O-phospho-L-tyrosyl-[protein] + ADP + H(+)</text>
        <dbReference type="Rhea" id="RHEA:10596"/>
        <dbReference type="Rhea" id="RHEA-COMP:10136"/>
        <dbReference type="Rhea" id="RHEA-COMP:20101"/>
        <dbReference type="ChEBI" id="CHEBI:15378"/>
        <dbReference type="ChEBI" id="CHEBI:30616"/>
        <dbReference type="ChEBI" id="CHEBI:46858"/>
        <dbReference type="ChEBI" id="CHEBI:61978"/>
        <dbReference type="ChEBI" id="CHEBI:456216"/>
        <dbReference type="EC" id="2.7.10.1"/>
    </reaction>
</comment>
<gene>
    <name evidence="25" type="ORF">PYW07_010918</name>
</gene>
<feature type="region of interest" description="Disordered" evidence="20">
    <location>
        <begin position="1598"/>
        <end position="1623"/>
    </location>
</feature>
<keyword evidence="12" id="KW-0829">Tyrosine-protein kinase</keyword>
<dbReference type="InterPro" id="IPR055163">
    <property type="entry name" value="ALK/LTK-like_GRD"/>
</dbReference>
<proteinExistence type="predicted"/>
<evidence type="ECO:0000256" key="22">
    <source>
        <dbReference type="SAM" id="SignalP"/>
    </source>
</evidence>
<dbReference type="SMART" id="SM00137">
    <property type="entry name" value="MAM"/>
    <property type="match status" value="1"/>
</dbReference>
<keyword evidence="11 21" id="KW-0472">Membrane</keyword>
<feature type="region of interest" description="Disordered" evidence="20">
    <location>
        <begin position="1783"/>
        <end position="1860"/>
    </location>
</feature>
<dbReference type="SMART" id="SM00219">
    <property type="entry name" value="TyrKc"/>
    <property type="match status" value="1"/>
</dbReference>
<dbReference type="GO" id="GO:0005524">
    <property type="term" value="F:ATP binding"/>
    <property type="evidence" value="ECO:0007669"/>
    <property type="project" value="UniProtKB-UniRule"/>
</dbReference>
<evidence type="ECO:0000313" key="26">
    <source>
        <dbReference type="Proteomes" id="UP001231518"/>
    </source>
</evidence>
<keyword evidence="6 22" id="KW-0732">Signal</keyword>
<evidence type="ECO:0000256" key="3">
    <source>
        <dbReference type="ARBA" id="ARBA00022475"/>
    </source>
</evidence>
<dbReference type="PROSITE" id="PS00107">
    <property type="entry name" value="PROTEIN_KINASE_ATP"/>
    <property type="match status" value="1"/>
</dbReference>
<dbReference type="GO" id="GO:0004714">
    <property type="term" value="F:transmembrane receptor protein tyrosine kinase activity"/>
    <property type="evidence" value="ECO:0007669"/>
    <property type="project" value="UniProtKB-EC"/>
</dbReference>
<dbReference type="GO" id="GO:0043235">
    <property type="term" value="C:receptor complex"/>
    <property type="evidence" value="ECO:0007669"/>
    <property type="project" value="TreeGrafter"/>
</dbReference>
<dbReference type="Gene3D" id="1.10.510.10">
    <property type="entry name" value="Transferase(Phosphotransferase) domain 1"/>
    <property type="match status" value="3"/>
</dbReference>
<dbReference type="CDD" id="cd06263">
    <property type="entry name" value="MAM"/>
    <property type="match status" value="1"/>
</dbReference>
<dbReference type="PROSITE" id="PS01209">
    <property type="entry name" value="LDLRA_1"/>
    <property type="match status" value="1"/>
</dbReference>
<keyword evidence="8" id="KW-0418">Kinase</keyword>
<dbReference type="InterPro" id="IPR013320">
    <property type="entry name" value="ConA-like_dom_sf"/>
</dbReference>
<dbReference type="InterPro" id="IPR020635">
    <property type="entry name" value="Tyr_kinase_cat_dom"/>
</dbReference>
<evidence type="ECO:0000259" key="23">
    <source>
        <dbReference type="PROSITE" id="PS50011"/>
    </source>
</evidence>
<evidence type="ECO:0000256" key="14">
    <source>
        <dbReference type="ARBA" id="ARBA00023170"/>
    </source>
</evidence>
<dbReference type="InterPro" id="IPR002172">
    <property type="entry name" value="LDrepeatLR_classA_rpt"/>
</dbReference>
<protein>
    <recommendedName>
        <fullName evidence="2">receptor protein-tyrosine kinase</fullName>
        <ecNumber evidence="2">2.7.10.1</ecNumber>
    </recommendedName>
</protein>
<feature type="binding site" evidence="18">
    <location>
        <position position="1105"/>
    </location>
    <ligand>
        <name>ATP</name>
        <dbReference type="ChEBI" id="CHEBI:30616"/>
    </ligand>
</feature>
<keyword evidence="9 18" id="KW-0067">ATP-binding</keyword>
<keyword evidence="3" id="KW-1003">Cell membrane</keyword>
<dbReference type="Pfam" id="PF00629">
    <property type="entry name" value="MAM"/>
    <property type="match status" value="2"/>
</dbReference>
<feature type="compositionally biased region" description="Polar residues" evidence="20">
    <location>
        <begin position="1541"/>
        <end position="1550"/>
    </location>
</feature>
<evidence type="ECO:0000256" key="13">
    <source>
        <dbReference type="ARBA" id="ARBA00023157"/>
    </source>
</evidence>
<dbReference type="InterPro" id="IPR000998">
    <property type="entry name" value="MAM_dom"/>
</dbReference>
<reference evidence="25" key="1">
    <citation type="submission" date="2023-03" db="EMBL/GenBank/DDBJ databases">
        <title>Chromosome-level genomes of two armyworms, Mythimna separata and Mythimna loreyi, provide insights into the biosynthesis and reception of sex pheromones.</title>
        <authorList>
            <person name="Zhao H."/>
        </authorList>
    </citation>
    <scope>NUCLEOTIDE SEQUENCE</scope>
    <source>
        <strain evidence="25">BeijingLab</strain>
        <tissue evidence="25">Pupa</tissue>
    </source>
</reference>
<dbReference type="InterPro" id="IPR017441">
    <property type="entry name" value="Protein_kinase_ATP_BS"/>
</dbReference>
<evidence type="ECO:0000256" key="19">
    <source>
        <dbReference type="SAM" id="Coils"/>
    </source>
</evidence>
<feature type="signal peptide" evidence="22">
    <location>
        <begin position="1"/>
        <end position="18"/>
    </location>
</feature>
<evidence type="ECO:0000256" key="9">
    <source>
        <dbReference type="ARBA" id="ARBA00022840"/>
    </source>
</evidence>
<dbReference type="PROSITE" id="PS50060">
    <property type="entry name" value="MAM_2"/>
    <property type="match status" value="2"/>
</dbReference>
<organism evidence="25 26">
    <name type="scientific">Mythimna separata</name>
    <name type="common">Oriental armyworm</name>
    <name type="synonym">Pseudaletia separata</name>
    <dbReference type="NCBI Taxonomy" id="271217"/>
    <lineage>
        <taxon>Eukaryota</taxon>
        <taxon>Metazoa</taxon>
        <taxon>Ecdysozoa</taxon>
        <taxon>Arthropoda</taxon>
        <taxon>Hexapoda</taxon>
        <taxon>Insecta</taxon>
        <taxon>Pterygota</taxon>
        <taxon>Neoptera</taxon>
        <taxon>Endopterygota</taxon>
        <taxon>Lepidoptera</taxon>
        <taxon>Glossata</taxon>
        <taxon>Ditrysia</taxon>
        <taxon>Noctuoidea</taxon>
        <taxon>Noctuidae</taxon>
        <taxon>Noctuinae</taxon>
        <taxon>Hadenini</taxon>
        <taxon>Mythimna</taxon>
    </lineage>
</organism>
<keyword evidence="10 21" id="KW-1133">Transmembrane helix</keyword>
<dbReference type="InterPro" id="IPR011009">
    <property type="entry name" value="Kinase-like_dom_sf"/>
</dbReference>
<dbReference type="Pfam" id="PF07714">
    <property type="entry name" value="PK_Tyr_Ser-Thr"/>
    <property type="match status" value="3"/>
</dbReference>
<comment type="subcellular location">
    <subcellularLocation>
        <location evidence="1">Cell membrane</location>
        <topology evidence="1">Single-pass type I membrane protein</topology>
    </subcellularLocation>
</comment>
<dbReference type="PROSITE" id="PS50068">
    <property type="entry name" value="LDLRA_2"/>
    <property type="match status" value="1"/>
</dbReference>
<dbReference type="SUPFAM" id="SSF49899">
    <property type="entry name" value="Concanavalin A-like lectins/glucanases"/>
    <property type="match status" value="2"/>
</dbReference>
<dbReference type="SUPFAM" id="SSF57424">
    <property type="entry name" value="LDL receptor-like module"/>
    <property type="match status" value="1"/>
</dbReference>
<dbReference type="InterPro" id="IPR001245">
    <property type="entry name" value="Ser-Thr/Tyr_kinase_cat_dom"/>
</dbReference>
<dbReference type="GO" id="GO:0005886">
    <property type="term" value="C:plasma membrane"/>
    <property type="evidence" value="ECO:0007669"/>
    <property type="project" value="UniProtKB-SubCell"/>
</dbReference>
<dbReference type="EMBL" id="JARGEI010000029">
    <property type="protein sequence ID" value="KAJ8706141.1"/>
    <property type="molecule type" value="Genomic_DNA"/>
</dbReference>
<keyword evidence="5 21" id="KW-0812">Transmembrane</keyword>
<feature type="compositionally biased region" description="Low complexity" evidence="20">
    <location>
        <begin position="1817"/>
        <end position="1834"/>
    </location>
</feature>
<dbReference type="SMART" id="SM00192">
    <property type="entry name" value="LDLa"/>
    <property type="match status" value="1"/>
</dbReference>
<dbReference type="InterPro" id="IPR008266">
    <property type="entry name" value="Tyr_kinase_AS"/>
</dbReference>
<keyword evidence="26" id="KW-1185">Reference proteome</keyword>
<feature type="compositionally biased region" description="Basic and acidic residues" evidence="20">
    <location>
        <begin position="1783"/>
        <end position="1798"/>
    </location>
</feature>
<evidence type="ECO:0000313" key="25">
    <source>
        <dbReference type="EMBL" id="KAJ8706141.1"/>
    </source>
</evidence>
<evidence type="ECO:0000256" key="2">
    <source>
        <dbReference type="ARBA" id="ARBA00011902"/>
    </source>
</evidence>
<feature type="domain" description="MAM" evidence="24">
    <location>
        <begin position="383"/>
        <end position="584"/>
    </location>
</feature>
<dbReference type="Pfam" id="PF12810">
    <property type="entry name" value="ALK_LTK_GRD"/>
    <property type="match status" value="1"/>
</dbReference>
<feature type="region of interest" description="Disordered" evidence="20">
    <location>
        <begin position="796"/>
        <end position="833"/>
    </location>
</feature>
<dbReference type="Gene3D" id="2.60.120.200">
    <property type="match status" value="2"/>
</dbReference>
<keyword evidence="15" id="KW-0325">Glycoprotein</keyword>
<feature type="chain" id="PRO_5041903405" description="receptor protein-tyrosine kinase" evidence="22">
    <location>
        <begin position="19"/>
        <end position="1860"/>
    </location>
</feature>
<dbReference type="PROSITE" id="PS50011">
    <property type="entry name" value="PROTEIN_KINASE_DOM"/>
    <property type="match status" value="1"/>
</dbReference>
<dbReference type="GO" id="GO:0045664">
    <property type="term" value="P:regulation of neuron differentiation"/>
    <property type="evidence" value="ECO:0007669"/>
    <property type="project" value="TreeGrafter"/>
</dbReference>
<evidence type="ECO:0000256" key="10">
    <source>
        <dbReference type="ARBA" id="ARBA00022989"/>
    </source>
</evidence>
<evidence type="ECO:0000256" key="16">
    <source>
        <dbReference type="ARBA" id="ARBA00051243"/>
    </source>
</evidence>
<evidence type="ECO:0000256" key="6">
    <source>
        <dbReference type="ARBA" id="ARBA00022729"/>
    </source>
</evidence>
<dbReference type="PANTHER" id="PTHR24416:SF604">
    <property type="entry name" value="RECEPTOR PROTEIN-TYROSINE KINASE"/>
    <property type="match status" value="1"/>
</dbReference>
<dbReference type="Proteomes" id="UP001231518">
    <property type="component" value="Chromosome 26"/>
</dbReference>
<dbReference type="PROSITE" id="PS00109">
    <property type="entry name" value="PROTEIN_KINASE_TYR"/>
    <property type="match status" value="1"/>
</dbReference>
<feature type="domain" description="Protein kinase" evidence="23">
    <location>
        <begin position="1071"/>
        <end position="1479"/>
    </location>
</feature>
<keyword evidence="7 18" id="KW-0547">Nucleotide-binding</keyword>
<feature type="coiled-coil region" evidence="19">
    <location>
        <begin position="1004"/>
        <end position="1033"/>
    </location>
</feature>